<accession>A0A918CLL6</accession>
<name>A0A918CLL6_AGRME</name>
<sequence>MLPGLHDAAAVEVRELTHLGTRVWTDVGRRTTVIRLIPDLSRDVLATPEGPALIARTVRAVTMSLDRAQAVVGVRLPIAATDIRIDPAWRGWRARRRPAEDRLADAIAEGAVGWREDPLVAAFLSAAATDTRIADAARAAFVSERTLRRRVLAVLGVGPVQARRVLRLHRFHHSLQRLPVSEAASSAGYADQSHAARDLRSLVGMPLRAFAALHVSE</sequence>
<dbReference type="PROSITE" id="PS01124">
    <property type="entry name" value="HTH_ARAC_FAMILY_2"/>
    <property type="match status" value="1"/>
</dbReference>
<evidence type="ECO:0000259" key="1">
    <source>
        <dbReference type="PROSITE" id="PS01124"/>
    </source>
</evidence>
<dbReference type="EMBL" id="BMRJ01000002">
    <property type="protein sequence ID" value="GGR27570.1"/>
    <property type="molecule type" value="Genomic_DNA"/>
</dbReference>
<dbReference type="GO" id="GO:0003700">
    <property type="term" value="F:DNA-binding transcription factor activity"/>
    <property type="evidence" value="ECO:0007669"/>
    <property type="project" value="InterPro"/>
</dbReference>
<proteinExistence type="predicted"/>
<dbReference type="Pfam" id="PF12833">
    <property type="entry name" value="HTH_18"/>
    <property type="match status" value="1"/>
</dbReference>
<evidence type="ECO:0000313" key="2">
    <source>
        <dbReference type="EMBL" id="GGR27570.1"/>
    </source>
</evidence>
<comment type="caution">
    <text evidence="2">The sequence shown here is derived from an EMBL/GenBank/DDBJ whole genome shotgun (WGS) entry which is preliminary data.</text>
</comment>
<dbReference type="SMART" id="SM00342">
    <property type="entry name" value="HTH_ARAC"/>
    <property type="match status" value="1"/>
</dbReference>
<dbReference type="Proteomes" id="UP000610303">
    <property type="component" value="Unassembled WGS sequence"/>
</dbReference>
<dbReference type="InterPro" id="IPR018060">
    <property type="entry name" value="HTH_AraC"/>
</dbReference>
<dbReference type="Gene3D" id="1.10.10.60">
    <property type="entry name" value="Homeodomain-like"/>
    <property type="match status" value="1"/>
</dbReference>
<gene>
    <name evidence="2" type="ORF">GCM10010196_21490</name>
</gene>
<organism evidence="2 3">
    <name type="scientific">Agromyces mediolanus</name>
    <name type="common">Corynebacterium mediolanum</name>
    <dbReference type="NCBI Taxonomy" id="41986"/>
    <lineage>
        <taxon>Bacteria</taxon>
        <taxon>Bacillati</taxon>
        <taxon>Actinomycetota</taxon>
        <taxon>Actinomycetes</taxon>
        <taxon>Micrococcales</taxon>
        <taxon>Microbacteriaceae</taxon>
        <taxon>Agromyces</taxon>
    </lineage>
</organism>
<protein>
    <submittedName>
        <fullName evidence="2">AraC family transcriptional regulator</fullName>
    </submittedName>
</protein>
<dbReference type="AlphaFoldDB" id="A0A918CLL6"/>
<dbReference type="GO" id="GO:0043565">
    <property type="term" value="F:sequence-specific DNA binding"/>
    <property type="evidence" value="ECO:0007669"/>
    <property type="project" value="InterPro"/>
</dbReference>
<reference evidence="2" key="1">
    <citation type="journal article" date="2014" name="Int. J. Syst. Evol. Microbiol.">
        <title>Complete genome sequence of Corynebacterium casei LMG S-19264T (=DSM 44701T), isolated from a smear-ripened cheese.</title>
        <authorList>
            <consortium name="US DOE Joint Genome Institute (JGI-PGF)"/>
            <person name="Walter F."/>
            <person name="Albersmeier A."/>
            <person name="Kalinowski J."/>
            <person name="Ruckert C."/>
        </authorList>
    </citation>
    <scope>NUCLEOTIDE SEQUENCE</scope>
    <source>
        <strain evidence="2">JCM 3346</strain>
    </source>
</reference>
<reference evidence="2" key="2">
    <citation type="submission" date="2020-09" db="EMBL/GenBank/DDBJ databases">
        <authorList>
            <person name="Sun Q."/>
            <person name="Ohkuma M."/>
        </authorList>
    </citation>
    <scope>NUCLEOTIDE SEQUENCE</scope>
    <source>
        <strain evidence="2">JCM 3346</strain>
    </source>
</reference>
<keyword evidence="3" id="KW-1185">Reference proteome</keyword>
<evidence type="ECO:0000313" key="3">
    <source>
        <dbReference type="Proteomes" id="UP000610303"/>
    </source>
</evidence>
<feature type="domain" description="HTH araC/xylS-type" evidence="1">
    <location>
        <begin position="117"/>
        <end position="213"/>
    </location>
</feature>